<evidence type="ECO:0000313" key="3">
    <source>
        <dbReference type="EMBL" id="GJM64760.1"/>
    </source>
</evidence>
<dbReference type="Pfam" id="PF18962">
    <property type="entry name" value="Por_Secre_tail"/>
    <property type="match status" value="1"/>
</dbReference>
<feature type="chain" id="PRO_5042856023" description="Secretion system C-terminal sorting domain-containing protein" evidence="1">
    <location>
        <begin position="29"/>
        <end position="537"/>
    </location>
</feature>
<comment type="caution">
    <text evidence="3">The sequence shown here is derived from an EMBL/GenBank/DDBJ whole genome shotgun (WGS) entry which is preliminary data.</text>
</comment>
<sequence>MGVYLKFFIMIKLNLQLFLFLIGFGAFAQSASYNKTTVVSDCWKTNPVIATATQQNSIAVFENFVYMVYYNTDRYLCIARSDNYGDGGWKTIQLNHRYEQRNGVWDSHNTPNIIISPIDKRIHLSFDMHKHELRYMLSWANTATISNDQFTASRFSSVRNYMEANKTIIKDVTYPRFFVGRNQNLFFMYRKGGSGNGDTYMVKYNNDATWDQPFEIIDGNVGTHNGSSSRCAYFNDVQFHAGKIHLTWVWRETPDATTNHDLMYAYSGNDGQSWKNSQGEYLSMPMNLNSPGLKVATIETNTGLTNHNGAAVDGDGNIHSILRINGSYYHYFGLKGSDGNFTWTKQLAATFSGDRPKLYCDRSTNTLYLMVRQSSSLKLFATSSNNSKWNQWKEVKSFADKFTSTTNSIINTAGNELLTMAVSSDERLQLINWALTPASGAASRTGEIPSPFLLEEENRKEAVLYPNPCQAFFSLRLEDWESPDITMFDQSGRMVYKEEAVAGSHEVAVEKFPPGIYWVHVIDRKGDKTFNQRLIIE</sequence>
<name>A0AAN4W604_9BACT</name>
<reference evidence="3 4" key="1">
    <citation type="submission" date="2021-12" db="EMBL/GenBank/DDBJ databases">
        <title>Genome sequencing of bacteria with rrn-lacking chromosome and rrn-plasmid.</title>
        <authorList>
            <person name="Anda M."/>
            <person name="Iwasaki W."/>
        </authorList>
    </citation>
    <scope>NUCLEOTIDE SEQUENCE [LARGE SCALE GENOMIC DNA]</scope>
    <source>
        <strain evidence="3 4">NBRC 15940</strain>
    </source>
</reference>
<dbReference type="SUPFAM" id="SSF50939">
    <property type="entry name" value="Sialidases"/>
    <property type="match status" value="1"/>
</dbReference>
<dbReference type="EMBL" id="BQKE01000006">
    <property type="protein sequence ID" value="GJM64760.1"/>
    <property type="molecule type" value="Genomic_DNA"/>
</dbReference>
<dbReference type="Proteomes" id="UP001310022">
    <property type="component" value="Unassembled WGS sequence"/>
</dbReference>
<feature type="signal peptide" evidence="1">
    <location>
        <begin position="1"/>
        <end position="28"/>
    </location>
</feature>
<feature type="domain" description="Secretion system C-terminal sorting" evidence="2">
    <location>
        <begin position="464"/>
        <end position="536"/>
    </location>
</feature>
<gene>
    <name evidence="3" type="ORF">PEDI_53120</name>
</gene>
<proteinExistence type="predicted"/>
<evidence type="ECO:0000259" key="2">
    <source>
        <dbReference type="Pfam" id="PF18962"/>
    </source>
</evidence>
<dbReference type="NCBIfam" id="TIGR04183">
    <property type="entry name" value="Por_Secre_tail"/>
    <property type="match status" value="1"/>
</dbReference>
<evidence type="ECO:0000313" key="4">
    <source>
        <dbReference type="Proteomes" id="UP001310022"/>
    </source>
</evidence>
<dbReference type="InterPro" id="IPR036278">
    <property type="entry name" value="Sialidase_sf"/>
</dbReference>
<dbReference type="AlphaFoldDB" id="A0AAN4W604"/>
<protein>
    <recommendedName>
        <fullName evidence="2">Secretion system C-terminal sorting domain-containing protein</fullName>
    </recommendedName>
</protein>
<accession>A0AAN4W604</accession>
<dbReference type="InterPro" id="IPR026444">
    <property type="entry name" value="Secre_tail"/>
</dbReference>
<evidence type="ECO:0000256" key="1">
    <source>
        <dbReference type="SAM" id="SignalP"/>
    </source>
</evidence>
<organism evidence="3 4">
    <name type="scientific">Persicobacter diffluens</name>
    <dbReference type="NCBI Taxonomy" id="981"/>
    <lineage>
        <taxon>Bacteria</taxon>
        <taxon>Pseudomonadati</taxon>
        <taxon>Bacteroidota</taxon>
        <taxon>Cytophagia</taxon>
        <taxon>Cytophagales</taxon>
        <taxon>Persicobacteraceae</taxon>
        <taxon>Persicobacter</taxon>
    </lineage>
</organism>
<keyword evidence="1" id="KW-0732">Signal</keyword>
<dbReference type="Pfam" id="PF15892">
    <property type="entry name" value="BNR_4"/>
    <property type="match status" value="1"/>
</dbReference>
<keyword evidence="4" id="KW-1185">Reference proteome</keyword>